<accession>A0ABS8KSG5</accession>
<feature type="signal peptide" evidence="2">
    <location>
        <begin position="1"/>
        <end position="26"/>
    </location>
</feature>
<evidence type="ECO:0000256" key="1">
    <source>
        <dbReference type="ARBA" id="ARBA00009330"/>
    </source>
</evidence>
<sequence length="230" mass="24210">MRNTSVAGAVVAAALMSCSLGQAAKAQDEAQSPWQVRVRALGVLPASGGSTVNVQGVPALSTPNSGLSIGNSIVPELDISYFITRNVAAELILGVTPHNITGTGALANTNIGSAWLLPPTLLAQYHFTDFGAFKPYIGIGLNYTIFFSQSAGYTPTNGLGVTNLSINNTVGGAVQVGFDYMIDKHWGVNFDVKKYILRPTYNATVNNTIQVNGTAVIDPWIIGAGVTYRF</sequence>
<gene>
    <name evidence="3" type="ORF">LJ725_07040</name>
</gene>
<feature type="chain" id="PRO_5046151645" evidence="2">
    <location>
        <begin position="27"/>
        <end position="230"/>
    </location>
</feature>
<dbReference type="InterPro" id="IPR005618">
    <property type="entry name" value="OMPW"/>
</dbReference>
<comment type="similarity">
    <text evidence="1">Belongs to the OmpW/AlkL family.</text>
</comment>
<name>A0ABS8KSG5_9HYPH</name>
<dbReference type="PROSITE" id="PS51257">
    <property type="entry name" value="PROKAR_LIPOPROTEIN"/>
    <property type="match status" value="1"/>
</dbReference>
<keyword evidence="2" id="KW-0732">Signal</keyword>
<evidence type="ECO:0000256" key="2">
    <source>
        <dbReference type="SAM" id="SignalP"/>
    </source>
</evidence>
<dbReference type="InterPro" id="IPR011250">
    <property type="entry name" value="OMP/PagP_B-barrel"/>
</dbReference>
<evidence type="ECO:0000313" key="3">
    <source>
        <dbReference type="EMBL" id="MCC8428712.1"/>
    </source>
</evidence>
<dbReference type="RefSeq" id="WP_230549922.1">
    <property type="nucleotide sequence ID" value="NZ_JAJISD010000002.1"/>
</dbReference>
<protein>
    <submittedName>
        <fullName evidence="3">OmpW family protein</fullName>
    </submittedName>
</protein>
<proteinExistence type="inferred from homology"/>
<dbReference type="Gene3D" id="2.40.160.20">
    <property type="match status" value="1"/>
</dbReference>
<dbReference type="Pfam" id="PF03922">
    <property type="entry name" value="OmpW"/>
    <property type="match status" value="1"/>
</dbReference>
<keyword evidence="4" id="KW-1185">Reference proteome</keyword>
<organism evidence="3 4">
    <name type="scientific">Reyranella aquatilis</name>
    <dbReference type="NCBI Taxonomy" id="2035356"/>
    <lineage>
        <taxon>Bacteria</taxon>
        <taxon>Pseudomonadati</taxon>
        <taxon>Pseudomonadota</taxon>
        <taxon>Alphaproteobacteria</taxon>
        <taxon>Hyphomicrobiales</taxon>
        <taxon>Reyranellaceae</taxon>
        <taxon>Reyranella</taxon>
    </lineage>
</organism>
<dbReference type="EMBL" id="JAJISD010000002">
    <property type="protein sequence ID" value="MCC8428712.1"/>
    <property type="molecule type" value="Genomic_DNA"/>
</dbReference>
<reference evidence="3 4" key="1">
    <citation type="submission" date="2021-11" db="EMBL/GenBank/DDBJ databases">
        <authorList>
            <person name="Lee D.-H."/>
            <person name="Kim S.-B."/>
        </authorList>
    </citation>
    <scope>NUCLEOTIDE SEQUENCE [LARGE SCALE GENOMIC DNA]</scope>
    <source>
        <strain evidence="3 4">KCTC 52223</strain>
    </source>
</reference>
<dbReference type="SUPFAM" id="SSF56925">
    <property type="entry name" value="OMPA-like"/>
    <property type="match status" value="1"/>
</dbReference>
<dbReference type="PANTHER" id="PTHR36920">
    <property type="match status" value="1"/>
</dbReference>
<dbReference type="PANTHER" id="PTHR36920:SF1">
    <property type="entry name" value="OUTER MEMBRANE PROTEIN W"/>
    <property type="match status" value="1"/>
</dbReference>
<comment type="caution">
    <text evidence="3">The sequence shown here is derived from an EMBL/GenBank/DDBJ whole genome shotgun (WGS) entry which is preliminary data.</text>
</comment>
<dbReference type="Proteomes" id="UP001198862">
    <property type="component" value="Unassembled WGS sequence"/>
</dbReference>
<evidence type="ECO:0000313" key="4">
    <source>
        <dbReference type="Proteomes" id="UP001198862"/>
    </source>
</evidence>